<evidence type="ECO:0000313" key="3">
    <source>
        <dbReference type="EMBL" id="KAL1523238.1"/>
    </source>
</evidence>
<dbReference type="PANTHER" id="PTHR31563">
    <property type="entry name" value="ION CHANNEL POLLUX-RELATED"/>
    <property type="match status" value="1"/>
</dbReference>
<evidence type="ECO:0000256" key="2">
    <source>
        <dbReference type="SAM" id="Phobius"/>
    </source>
</evidence>
<keyword evidence="2" id="KW-0472">Membrane</keyword>
<protein>
    <submittedName>
        <fullName evidence="3">Uncharacterized protein</fullName>
    </submittedName>
</protein>
<evidence type="ECO:0000313" key="4">
    <source>
        <dbReference type="Proteomes" id="UP001515480"/>
    </source>
</evidence>
<reference evidence="3 4" key="1">
    <citation type="journal article" date="2024" name="Science">
        <title>Giant polyketide synthase enzymes in the biosynthesis of giant marine polyether toxins.</title>
        <authorList>
            <person name="Fallon T.R."/>
            <person name="Shende V.V."/>
            <person name="Wierzbicki I.H."/>
            <person name="Pendleton A.L."/>
            <person name="Watervoot N.F."/>
            <person name="Auber R.P."/>
            <person name="Gonzalez D.J."/>
            <person name="Wisecaver J.H."/>
            <person name="Moore B.S."/>
        </authorList>
    </citation>
    <scope>NUCLEOTIDE SEQUENCE [LARGE SCALE GENOMIC DNA]</scope>
    <source>
        <strain evidence="3 4">12B1</strain>
    </source>
</reference>
<accession>A0AB34JR51</accession>
<proteinExistence type="predicted"/>
<keyword evidence="2" id="KW-1133">Transmembrane helix</keyword>
<evidence type="ECO:0000256" key="1">
    <source>
        <dbReference type="SAM" id="MobiDB-lite"/>
    </source>
</evidence>
<keyword evidence="2" id="KW-0812">Transmembrane</keyword>
<feature type="transmembrane region" description="Helical" evidence="2">
    <location>
        <begin position="109"/>
        <end position="128"/>
    </location>
</feature>
<feature type="compositionally biased region" description="Low complexity" evidence="1">
    <location>
        <begin position="629"/>
        <end position="642"/>
    </location>
</feature>
<organism evidence="3 4">
    <name type="scientific">Prymnesium parvum</name>
    <name type="common">Toxic golden alga</name>
    <dbReference type="NCBI Taxonomy" id="97485"/>
    <lineage>
        <taxon>Eukaryota</taxon>
        <taxon>Haptista</taxon>
        <taxon>Haptophyta</taxon>
        <taxon>Prymnesiophyceae</taxon>
        <taxon>Prymnesiales</taxon>
        <taxon>Prymnesiaceae</taxon>
        <taxon>Prymnesium</taxon>
    </lineage>
</organism>
<dbReference type="PANTHER" id="PTHR31563:SF10">
    <property type="entry name" value="ION CHANNEL POLLUX-RELATED"/>
    <property type="match status" value="1"/>
</dbReference>
<name>A0AB34JR51_PRYPA</name>
<feature type="region of interest" description="Disordered" evidence="1">
    <location>
        <begin position="435"/>
        <end position="461"/>
    </location>
</feature>
<feature type="transmembrane region" description="Helical" evidence="2">
    <location>
        <begin position="172"/>
        <end position="194"/>
    </location>
</feature>
<sequence length="965" mass="105751">MAPTARGQVRRVKAHFSKRELADGADDTSCAPSLTLVRPSLRGPRIEFPGWGAEGGAQNGLVGSAIHAIQMWRQRVAQRDDPRLADEVRPTVSRYTFTSLILGSSFGHLALLMFTACVLIVCGALVWMATGECRYEEGCADTFGEALWKSYTLFIDPGTQTGLEIDEDPVKMFVAASLSVLGFIYCLVVLGLIVEKVRLTMDGWKRAHGRVVANGHTVVLGWTEKTLFLLSELAEMLSNGPKRGGRLIVLGDFDEIEMREELAVAFPEWRKRWPRVRVDCCLGKPYEVDDLIRISAFSAKHIMVFGASQSPRVADSLVLSTLCALKSLPERHTITNATSIVVDVRLIQNVSVVKQLGARTITSASAMDALLALMTLDPDVGRAMLCLMSFVGAQIETVSAARFVHHERECTFGSISHRFKQAVVLGVAIHRQARSVSTNPSSMDGTAESAEQSKNPRPSRRLFETGMLGSYTIVLAPSADLQLSELDQLLVIAQSYDAANAVSVHPVASPPRKASVVTASRCPSGGRSENSADMPAGVQATMEEISRVTAEKLELLKSKSISPRREIRNDALVVLLIGWQRHIGNLLRALDSRLPPDSQLWILSEKNKAWRANELASEGLALDGSALPSEQGLRRSSSQGSGKFPKGCRDEARRSSGSSCQPPPQEGASRGNRPPFISRSHSMLKESALKNTRLVHLVGFTTDVEALYRLFRATPADAAIVQADVDDHEVDSQITDSEALTSALLLRSLHQQWGQRDFHIVTQFRDVLTHRLLERQPELLDGAPQLDPALASADDFVNYEKVAMASSTRDASPLASHTLYHAESLPFHRSYLETAALSVSAHSSMSWGAILMLLDPFGGADLRSIPIAQLLAPEELEDDDMRGGVSLSFWRIHTLLLAHGLGILIGWHRKRTTVSRSMASKHARQPFQLAKGEDPIDINPSDKLTGLRWREHDRLIVVVNTTGEE</sequence>
<feature type="compositionally biased region" description="Polar residues" evidence="1">
    <location>
        <begin position="435"/>
        <end position="456"/>
    </location>
</feature>
<dbReference type="AlphaFoldDB" id="A0AB34JR51"/>
<comment type="caution">
    <text evidence="3">The sequence shown here is derived from an EMBL/GenBank/DDBJ whole genome shotgun (WGS) entry which is preliminary data.</text>
</comment>
<feature type="region of interest" description="Disordered" evidence="1">
    <location>
        <begin position="626"/>
        <end position="678"/>
    </location>
</feature>
<feature type="region of interest" description="Disordered" evidence="1">
    <location>
        <begin position="515"/>
        <end position="536"/>
    </location>
</feature>
<gene>
    <name evidence="3" type="ORF">AB1Y20_018189</name>
</gene>
<dbReference type="Proteomes" id="UP001515480">
    <property type="component" value="Unassembled WGS sequence"/>
</dbReference>
<dbReference type="EMBL" id="JBGBPQ010000006">
    <property type="protein sequence ID" value="KAL1523238.1"/>
    <property type="molecule type" value="Genomic_DNA"/>
</dbReference>
<keyword evidence="4" id="KW-1185">Reference proteome</keyword>
<dbReference type="GO" id="GO:0006811">
    <property type="term" value="P:monoatomic ion transport"/>
    <property type="evidence" value="ECO:0007669"/>
    <property type="project" value="InterPro"/>
</dbReference>
<dbReference type="Gene3D" id="3.40.50.720">
    <property type="entry name" value="NAD(P)-binding Rossmann-like Domain"/>
    <property type="match status" value="1"/>
</dbReference>
<dbReference type="InterPro" id="IPR044849">
    <property type="entry name" value="CASTOR/POLLUX/SYM8-like"/>
</dbReference>